<accession>E6QPC7</accession>
<sequence>MTITIPHRSIFKDRSFLKTALAAKRGIVTIAAQVGSGRSRNAYEILSRMMSARSGAQSVAVVTTHPGEIPSHIKVREVYADLAAYEERTSTLDDFVLVDLGRPLDAHTRELLTGYARHATIIVTDQKKPVAVPPTIDISFALSAG</sequence>
<comment type="caution">
    <text evidence="1">The sequence shown here is derived from an EMBL/GenBank/DDBJ whole genome shotgun (WGS) entry which is preliminary data.</text>
</comment>
<gene>
    <name evidence="1" type="ORF">CARN6_2650</name>
</gene>
<name>E6QPC7_9ZZZZ</name>
<organism evidence="1">
    <name type="scientific">mine drainage metagenome</name>
    <dbReference type="NCBI Taxonomy" id="410659"/>
    <lineage>
        <taxon>unclassified sequences</taxon>
        <taxon>metagenomes</taxon>
        <taxon>ecological metagenomes</taxon>
    </lineage>
</organism>
<reference evidence="1" key="1">
    <citation type="submission" date="2009-10" db="EMBL/GenBank/DDBJ databases">
        <title>Diversity of trophic interactions inside an arsenic-rich microbial ecosystem.</title>
        <authorList>
            <person name="Bertin P.N."/>
            <person name="Heinrich-Salmeron A."/>
            <person name="Pelletier E."/>
            <person name="Goulhen-Chollet F."/>
            <person name="Arsene-Ploetze F."/>
            <person name="Gallien S."/>
            <person name="Calteau A."/>
            <person name="Vallenet D."/>
            <person name="Casiot C."/>
            <person name="Chane-Woon-Ming B."/>
            <person name="Giloteaux L."/>
            <person name="Barakat M."/>
            <person name="Bonnefoy V."/>
            <person name="Bruneel O."/>
            <person name="Chandler M."/>
            <person name="Cleiss J."/>
            <person name="Duran R."/>
            <person name="Elbaz-Poulichet F."/>
            <person name="Fonknechten N."/>
            <person name="Lauga B."/>
            <person name="Mornico D."/>
            <person name="Ortet P."/>
            <person name="Schaeffer C."/>
            <person name="Siguier P."/>
            <person name="Alexander Thil Smith A."/>
            <person name="Van Dorsselaer A."/>
            <person name="Weissenbach J."/>
            <person name="Medigue C."/>
            <person name="Le Paslier D."/>
        </authorList>
    </citation>
    <scope>NUCLEOTIDE SEQUENCE</scope>
</reference>
<dbReference type="AlphaFoldDB" id="E6QPC7"/>
<evidence type="ECO:0000313" key="1">
    <source>
        <dbReference type="EMBL" id="CBI09098.1"/>
    </source>
</evidence>
<proteinExistence type="predicted"/>
<dbReference type="EMBL" id="CABQ01000319">
    <property type="protein sequence ID" value="CBI09098.1"/>
    <property type="molecule type" value="Genomic_DNA"/>
</dbReference>
<protein>
    <submittedName>
        <fullName evidence="1">Uncharacterized protein</fullName>
    </submittedName>
</protein>